<evidence type="ECO:0000256" key="2">
    <source>
        <dbReference type="ARBA" id="ARBA00022840"/>
    </source>
</evidence>
<dbReference type="Gene3D" id="3.40.50.300">
    <property type="entry name" value="P-loop containing nucleotide triphosphate hydrolases"/>
    <property type="match status" value="1"/>
</dbReference>
<keyword evidence="1" id="KW-0547">Nucleotide-binding</keyword>
<keyword evidence="4" id="KW-1185">Reference proteome</keyword>
<keyword evidence="2" id="KW-0067">ATP-binding</keyword>
<dbReference type="SUPFAM" id="SSF52540">
    <property type="entry name" value="P-loop containing nucleoside triphosphate hydrolases"/>
    <property type="match status" value="1"/>
</dbReference>
<dbReference type="RefSeq" id="WP_149080469.1">
    <property type="nucleotide sequence ID" value="NZ_VTAW01000004.1"/>
</dbReference>
<dbReference type="EMBL" id="VTAW01000004">
    <property type="protein sequence ID" value="TYT63065.1"/>
    <property type="molecule type" value="Genomic_DNA"/>
</dbReference>
<dbReference type="PANTHER" id="PTHR43637:SF2">
    <property type="entry name" value="PROTEIN GVPD 1"/>
    <property type="match status" value="1"/>
</dbReference>
<name>A0A5D5AQ87_9EURY</name>
<evidence type="ECO:0000313" key="3">
    <source>
        <dbReference type="EMBL" id="TYT63065.1"/>
    </source>
</evidence>
<evidence type="ECO:0000313" key="4">
    <source>
        <dbReference type="Proteomes" id="UP000324104"/>
    </source>
</evidence>
<reference evidence="3 4" key="1">
    <citation type="submission" date="2019-08" db="EMBL/GenBank/DDBJ databases">
        <title>Archaea genome.</title>
        <authorList>
            <person name="Kajale S."/>
            <person name="Shouche Y."/>
            <person name="Deshpande N."/>
            <person name="Sharma A."/>
        </authorList>
    </citation>
    <scope>NUCLEOTIDE SEQUENCE [LARGE SCALE GENOMIC DNA]</scope>
    <source>
        <strain evidence="3 4">ESP3B_9</strain>
    </source>
</reference>
<evidence type="ECO:0000256" key="1">
    <source>
        <dbReference type="ARBA" id="ARBA00022741"/>
    </source>
</evidence>
<gene>
    <name evidence="3" type="ORF">FYC77_05330</name>
</gene>
<dbReference type="GO" id="GO:0005524">
    <property type="term" value="F:ATP binding"/>
    <property type="evidence" value="ECO:0007669"/>
    <property type="project" value="UniProtKB-KW"/>
</dbReference>
<accession>A0A5D5AQ87</accession>
<sequence length="278" mass="30455">MERLPLGISRLDRMIGGGAPAGSVVLLAGDSGGGAREFCYTSAVMNGLAATDSELFDLHYGDLEPGTTVPEEVHYVSFTDGREAVVDEMSVVIDDEIVEGGMTDVEFVDLAREYFQLTPVPTEWYTDQPTDLTDLGEYTGNSNVFEAFADYLTAHASENLVVVDSITDLVVSVDDQLSWEELVVALKGLARASHQWNGVVLLLVNADTLTPTQLGRLKEAADGTLRFEWESGGSERARTLVVEQFRSVLSRLEDENVARFETEIHDAGFDISNVRKIR</sequence>
<organism evidence="3 4">
    <name type="scientific">Natrialba swarupiae</name>
    <dbReference type="NCBI Taxonomy" id="2448032"/>
    <lineage>
        <taxon>Archaea</taxon>
        <taxon>Methanobacteriati</taxon>
        <taxon>Methanobacteriota</taxon>
        <taxon>Stenosarchaea group</taxon>
        <taxon>Halobacteria</taxon>
        <taxon>Halobacteriales</taxon>
        <taxon>Natrialbaceae</taxon>
        <taxon>Natrialba</taxon>
    </lineage>
</organism>
<protein>
    <submittedName>
        <fullName evidence="3">HTR-like protein</fullName>
    </submittedName>
</protein>
<dbReference type="Proteomes" id="UP000324104">
    <property type="component" value="Unassembled WGS sequence"/>
</dbReference>
<dbReference type="AlphaFoldDB" id="A0A5D5AQ87"/>
<proteinExistence type="predicted"/>
<dbReference type="PANTHER" id="PTHR43637">
    <property type="entry name" value="UPF0273 PROTEIN TM_0370"/>
    <property type="match status" value="1"/>
</dbReference>
<comment type="caution">
    <text evidence="3">The sequence shown here is derived from an EMBL/GenBank/DDBJ whole genome shotgun (WGS) entry which is preliminary data.</text>
</comment>
<dbReference type="InterPro" id="IPR027417">
    <property type="entry name" value="P-loop_NTPase"/>
</dbReference>